<reference evidence="1 2" key="1">
    <citation type="journal article" date="2015" name="Microbiome">
        <title>Genomic resolution of linkages in carbon, nitrogen, and sulfur cycling among widespread estuary sediment bacteria.</title>
        <authorList>
            <person name="Baker B.J."/>
            <person name="Lazar C.S."/>
            <person name="Teske A.P."/>
            <person name="Dick G.J."/>
        </authorList>
    </citation>
    <scope>NUCLEOTIDE SEQUENCE [LARGE SCALE GENOMIC DNA]</scope>
    <source>
        <strain evidence="1">SM23_42</strain>
    </source>
</reference>
<dbReference type="Proteomes" id="UP000051373">
    <property type="component" value="Unassembled WGS sequence"/>
</dbReference>
<dbReference type="CDD" id="cd16377">
    <property type="entry name" value="23S_rRNA_IVP_like"/>
    <property type="match status" value="1"/>
</dbReference>
<dbReference type="PANTHER" id="PTHR38471:SF2">
    <property type="entry name" value="FOUR HELIX BUNDLE PROTEIN"/>
    <property type="match status" value="1"/>
</dbReference>
<dbReference type="STRING" id="1703779.AMJ83_04225"/>
<dbReference type="SUPFAM" id="SSF158446">
    <property type="entry name" value="IVS-encoded protein-like"/>
    <property type="match status" value="1"/>
</dbReference>
<gene>
    <name evidence="1" type="ORF">AMJ83_04225</name>
</gene>
<dbReference type="Gene3D" id="1.20.1440.60">
    <property type="entry name" value="23S rRNA-intervening sequence"/>
    <property type="match status" value="1"/>
</dbReference>
<organism evidence="1 2">
    <name type="scientific">candidate division WOR_3 bacterium SM23_42</name>
    <dbReference type="NCBI Taxonomy" id="1703779"/>
    <lineage>
        <taxon>Bacteria</taxon>
        <taxon>Bacteria division WOR-3</taxon>
    </lineage>
</organism>
<comment type="caution">
    <text evidence="1">The sequence shown here is derived from an EMBL/GenBank/DDBJ whole genome shotgun (WGS) entry which is preliminary data.</text>
</comment>
<protein>
    <recommendedName>
        <fullName evidence="3">Four helix bundle protein</fullName>
    </recommendedName>
</protein>
<sequence length="128" mass="14802">MKVKRFEDLKCWQEARALRKMVSRITRGPDIKRDIVFYNQIRNAALSVMSNIAEGFESSTDKESINFLNYARRSCGEVRNHLYAALDDDYLSAEKFDELYEQACLTGRLISAFISYLSRSVKSGKSRQ</sequence>
<evidence type="ECO:0000313" key="2">
    <source>
        <dbReference type="Proteomes" id="UP000051373"/>
    </source>
</evidence>
<dbReference type="NCBIfam" id="TIGR02436">
    <property type="entry name" value="four helix bundle protein"/>
    <property type="match status" value="1"/>
</dbReference>
<evidence type="ECO:0008006" key="3">
    <source>
        <dbReference type="Google" id="ProtNLM"/>
    </source>
</evidence>
<accession>A0A0S8FTI4</accession>
<dbReference type="EMBL" id="LJUJ01000006">
    <property type="protein sequence ID" value="KPK64031.1"/>
    <property type="molecule type" value="Genomic_DNA"/>
</dbReference>
<proteinExistence type="predicted"/>
<dbReference type="PANTHER" id="PTHR38471">
    <property type="entry name" value="FOUR HELIX BUNDLE PROTEIN"/>
    <property type="match status" value="1"/>
</dbReference>
<dbReference type="Pfam" id="PF05635">
    <property type="entry name" value="23S_rRNA_IVP"/>
    <property type="match status" value="1"/>
</dbReference>
<dbReference type="InterPro" id="IPR036583">
    <property type="entry name" value="23S_rRNA_IVS_sf"/>
</dbReference>
<name>A0A0S8FTI4_UNCW3</name>
<dbReference type="InterPro" id="IPR012657">
    <property type="entry name" value="23S_rRNA-intervening_sequence"/>
</dbReference>
<evidence type="ECO:0000313" key="1">
    <source>
        <dbReference type="EMBL" id="KPK64031.1"/>
    </source>
</evidence>
<dbReference type="AlphaFoldDB" id="A0A0S8FTI4"/>